<reference evidence="2" key="1">
    <citation type="journal article" date="2013" name="Extremophiles">
        <title>Proteinivorax tanatarense gen. nov., sp. nov., an anaerobic, haloalkaliphilic, proteolytic bacterium isolated from a decaying algal bloom, and proposal of Proteinivoraceae fam. nov.</title>
        <authorList>
            <person name="Kevbrin V."/>
            <person name="Boltyanskaya Y."/>
            <person name="Zhilina T."/>
            <person name="Kolganova T."/>
            <person name="Lavrentjeva E."/>
            <person name="Kuznetsov B."/>
        </authorList>
    </citation>
    <scope>NUCLEOTIDE SEQUENCE</scope>
    <source>
        <strain evidence="2">Z-910T</strain>
    </source>
</reference>
<organism evidence="2">
    <name type="scientific">Proteinivorax tanatarense</name>
    <dbReference type="NCBI Taxonomy" id="1260629"/>
    <lineage>
        <taxon>Bacteria</taxon>
        <taxon>Bacillati</taxon>
        <taxon>Bacillota</taxon>
        <taxon>Clostridia</taxon>
        <taxon>Eubacteriales</taxon>
        <taxon>Proteinivoracaceae</taxon>
        <taxon>Proteinivorax</taxon>
    </lineage>
</organism>
<gene>
    <name evidence="2" type="ORF">PRVXT_002752</name>
</gene>
<feature type="domain" description="LysM" evidence="1">
    <location>
        <begin position="147"/>
        <end position="192"/>
    </location>
</feature>
<dbReference type="PANTHER" id="PTHR33734:SF22">
    <property type="entry name" value="MEMBRANE-BOUND LYTIC MUREIN TRANSGLYCOSYLASE D"/>
    <property type="match status" value="1"/>
</dbReference>
<evidence type="ECO:0000259" key="1">
    <source>
        <dbReference type="PROSITE" id="PS51782"/>
    </source>
</evidence>
<dbReference type="Pfam" id="PF01476">
    <property type="entry name" value="LysM"/>
    <property type="match status" value="3"/>
</dbReference>
<accession>A0AAU7VKV2</accession>
<dbReference type="RefSeq" id="WP_350343443.1">
    <property type="nucleotide sequence ID" value="NZ_CP158367.1"/>
</dbReference>
<dbReference type="CDD" id="cd00118">
    <property type="entry name" value="LysM"/>
    <property type="match status" value="3"/>
</dbReference>
<dbReference type="PANTHER" id="PTHR33734">
    <property type="entry name" value="LYSM DOMAIN-CONTAINING GPI-ANCHORED PROTEIN 2"/>
    <property type="match status" value="1"/>
</dbReference>
<feature type="domain" description="LysM" evidence="1">
    <location>
        <begin position="17"/>
        <end position="62"/>
    </location>
</feature>
<dbReference type="Gene3D" id="3.10.350.10">
    <property type="entry name" value="LysM domain"/>
    <property type="match status" value="3"/>
</dbReference>
<evidence type="ECO:0000313" key="2">
    <source>
        <dbReference type="EMBL" id="XBX74694.1"/>
    </source>
</evidence>
<dbReference type="SUPFAM" id="SSF54106">
    <property type="entry name" value="LysM domain"/>
    <property type="match status" value="3"/>
</dbReference>
<reference evidence="2" key="2">
    <citation type="submission" date="2024-06" db="EMBL/GenBank/DDBJ databases">
        <authorList>
            <person name="Petrova K.O."/>
            <person name="Toshchakov S.V."/>
            <person name="Boltjanskaja Y.V."/>
            <person name="Kevbrin V."/>
        </authorList>
    </citation>
    <scope>NUCLEOTIDE SEQUENCE</scope>
    <source>
        <strain evidence="2">Z-910T</strain>
    </source>
</reference>
<dbReference type="AlphaFoldDB" id="A0AAU7VKV2"/>
<feature type="domain" description="LysM" evidence="1">
    <location>
        <begin position="83"/>
        <end position="128"/>
    </location>
</feature>
<dbReference type="InterPro" id="IPR036779">
    <property type="entry name" value="LysM_dom_sf"/>
</dbReference>
<sequence length="194" mass="21257">MTTKGRVPSTCPHNFQGRYTVQRGDTMFLIAKRFRVSLQSLINANPHIANPNAIFPGDVLCVPKVTPPHPPRVPTDCPPGFKRRYTVTSSDTMFLIAKRFGVSLQALINANPHIPNPNVIFPGDVLCVPGKEPSGRIPQTCPPNFQGRYTVRTGETMFLIAQKFGVSLQALINANPHIPNPNQLVPGDVLCVPE</sequence>
<protein>
    <submittedName>
        <fullName evidence="2">LysM peptidoglycan-binding domain-containing protein</fullName>
    </submittedName>
</protein>
<name>A0AAU7VKV2_9FIRM</name>
<dbReference type="SMART" id="SM00257">
    <property type="entry name" value="LysM"/>
    <property type="match status" value="3"/>
</dbReference>
<dbReference type="PROSITE" id="PS51782">
    <property type="entry name" value="LYSM"/>
    <property type="match status" value="3"/>
</dbReference>
<proteinExistence type="predicted"/>
<dbReference type="InterPro" id="IPR018392">
    <property type="entry name" value="LysM"/>
</dbReference>
<dbReference type="EMBL" id="CP158367">
    <property type="protein sequence ID" value="XBX74694.1"/>
    <property type="molecule type" value="Genomic_DNA"/>
</dbReference>